<dbReference type="PANTHER" id="PTHR24170">
    <property type="entry name" value="ANKYRIN REPEAT DOMAIN-CONTAINING PROTEIN 27"/>
    <property type="match status" value="1"/>
</dbReference>
<feature type="repeat" description="ANK" evidence="1">
    <location>
        <begin position="793"/>
        <end position="825"/>
    </location>
</feature>
<dbReference type="Pfam" id="PF00023">
    <property type="entry name" value="Ank"/>
    <property type="match status" value="2"/>
</dbReference>
<feature type="repeat" description="ANK" evidence="1">
    <location>
        <begin position="574"/>
        <end position="595"/>
    </location>
</feature>
<accession>A0A1S3D0V2</accession>
<dbReference type="RefSeq" id="XP_008471939.2">
    <property type="nucleotide sequence ID" value="XM_008473717.3"/>
</dbReference>
<feature type="domain" description="VPS9" evidence="2">
    <location>
        <begin position="255"/>
        <end position="397"/>
    </location>
</feature>
<dbReference type="InterPro" id="IPR002110">
    <property type="entry name" value="Ankyrin_rpt"/>
</dbReference>
<dbReference type="PRINTS" id="PR01415">
    <property type="entry name" value="ANKYRIN"/>
</dbReference>
<dbReference type="AlphaFoldDB" id="A0A1S3D0V2"/>
<protein>
    <submittedName>
        <fullName evidence="4">Ankyrin repeat domain-containing protein 27-like isoform X1</fullName>
    </submittedName>
</protein>
<dbReference type="GO" id="GO:0048812">
    <property type="term" value="P:neuron projection morphogenesis"/>
    <property type="evidence" value="ECO:0007669"/>
    <property type="project" value="TreeGrafter"/>
</dbReference>
<feature type="repeat" description="ANK" evidence="1">
    <location>
        <begin position="613"/>
        <end position="645"/>
    </location>
</feature>
<dbReference type="Proteomes" id="UP000079169">
    <property type="component" value="Unplaced"/>
</dbReference>
<sequence length="923" mass="104486">MFIGVFSELQTGTMESTYDEDLSENIFFKALKTEHGELFEKATQDGWIICIPRVCSLPKYALTYEDFFNHILIPSEELPETHFRTLNDQEIRICNRIISIEADGGSTFSTQILFEETYYTDEMLKYKVLCIDNPLDINLENTNDASISNIQTLRDCIDLLWTESKGKEIFEKMDEAIKMFLLTNDQFEYNPFDKQKYLVEKLYQNCLNICLKDNKLRQSISINKYLIDSIKLAVETYMHHGIYKTLIKGITACTALEDAQFNKMIRNLSDIQLKDLDIREDLYDTVPRARSEISHIDCYSTILGKIGCVRRCISAISKEDTRDKLQGNIITVDDLLPMIVFLVVKCALPNWIAHLTYMKQFHFSQSSNVCIDQDSFLITSLEASIEHIKSGLLIGPSEPEALMSYDDQEELANAKFKPTVEMSDLTTQLKVYNKYNNYKKISSLTKLFEFARLGDGDKVRAILQEENKKEDSESLPLCHPLCSCDDCEEAINLKHSQSKPTTQSMDDRGFTVLHVAALYGRIKVVDLVLELGADTNSQDLCGCSPLHYAATRGHQNVLLLLLHSGASINLTDNEGNTALHLATNNGHETCVKALIYFNEQEVLNLNINAVNNQGDSPLHAAARWGYTSIIQLLLDHGANPTLENKRKVTPLQNANNLHVAKLLNAYVHKPKPLYNYLVPKEKVSRPPSPPPTQDKYLDYSDVNEANISNVNVREGVRPRNITEIKKVEQLFALIENNEIKLIKSYFGLSNEEKVPDNACHPLCQCAKCKEDVVESESRPVTDECLNINICNSDGYTALHIATSLGHYDLVRLLINYRADINIVTRVKQLTPLHIACQNNNLSIVRLLLAAKQCNVNAQDYRGNTALHYAAINNHTNLATLLLKSGARPQIKNHYGQTCLHMAQQMTSLSLVRVLTHEAPFVLK</sequence>
<dbReference type="InterPro" id="IPR051248">
    <property type="entry name" value="UPF0507/Ank_repeat_27"/>
</dbReference>
<evidence type="ECO:0000313" key="4">
    <source>
        <dbReference type="RefSeq" id="XP_008471939.2"/>
    </source>
</evidence>
<dbReference type="PROSITE" id="PS51205">
    <property type="entry name" value="VPS9"/>
    <property type="match status" value="1"/>
</dbReference>
<evidence type="ECO:0000256" key="1">
    <source>
        <dbReference type="PROSITE-ProRule" id="PRU00023"/>
    </source>
</evidence>
<keyword evidence="3" id="KW-1185">Reference proteome</keyword>
<dbReference type="GO" id="GO:0005770">
    <property type="term" value="C:late endosome"/>
    <property type="evidence" value="ECO:0007669"/>
    <property type="project" value="TreeGrafter"/>
</dbReference>
<dbReference type="KEGG" id="dci:103509127"/>
<keyword evidence="1" id="KW-0040">ANK repeat</keyword>
<dbReference type="Pfam" id="PF12796">
    <property type="entry name" value="Ank_2"/>
    <property type="match status" value="2"/>
</dbReference>
<dbReference type="SUPFAM" id="SSF109993">
    <property type="entry name" value="VPS9 domain"/>
    <property type="match status" value="1"/>
</dbReference>
<feature type="repeat" description="ANK" evidence="1">
    <location>
        <begin position="827"/>
        <end position="848"/>
    </location>
</feature>
<dbReference type="GO" id="GO:0005769">
    <property type="term" value="C:early endosome"/>
    <property type="evidence" value="ECO:0007669"/>
    <property type="project" value="TreeGrafter"/>
</dbReference>
<dbReference type="GO" id="GO:0043005">
    <property type="term" value="C:neuron projection"/>
    <property type="evidence" value="ECO:0007669"/>
    <property type="project" value="TreeGrafter"/>
</dbReference>
<dbReference type="SMART" id="SM00248">
    <property type="entry name" value="ANK"/>
    <property type="match status" value="8"/>
</dbReference>
<dbReference type="Pfam" id="PF02204">
    <property type="entry name" value="VPS9"/>
    <property type="match status" value="1"/>
</dbReference>
<organism evidence="3 4">
    <name type="scientific">Diaphorina citri</name>
    <name type="common">Asian citrus psyllid</name>
    <dbReference type="NCBI Taxonomy" id="121845"/>
    <lineage>
        <taxon>Eukaryota</taxon>
        <taxon>Metazoa</taxon>
        <taxon>Ecdysozoa</taxon>
        <taxon>Arthropoda</taxon>
        <taxon>Hexapoda</taxon>
        <taxon>Insecta</taxon>
        <taxon>Pterygota</taxon>
        <taxon>Neoptera</taxon>
        <taxon>Paraneoptera</taxon>
        <taxon>Hemiptera</taxon>
        <taxon>Sternorrhyncha</taxon>
        <taxon>Psylloidea</taxon>
        <taxon>Psyllidae</taxon>
        <taxon>Diaphorininae</taxon>
        <taxon>Diaphorina</taxon>
    </lineage>
</organism>
<dbReference type="GO" id="GO:0000149">
    <property type="term" value="F:SNARE binding"/>
    <property type="evidence" value="ECO:0007669"/>
    <property type="project" value="TreeGrafter"/>
</dbReference>
<dbReference type="PROSITE" id="PS50088">
    <property type="entry name" value="ANK_REPEAT"/>
    <property type="match status" value="7"/>
</dbReference>
<dbReference type="STRING" id="121845.A0A1S3D0V2"/>
<dbReference type="InterPro" id="IPR036770">
    <property type="entry name" value="Ankyrin_rpt-contain_sf"/>
</dbReference>
<feature type="repeat" description="ANK" evidence="1">
    <location>
        <begin position="541"/>
        <end position="573"/>
    </location>
</feature>
<proteinExistence type="predicted"/>
<dbReference type="InterPro" id="IPR003123">
    <property type="entry name" value="VPS9"/>
</dbReference>
<dbReference type="GO" id="GO:0045022">
    <property type="term" value="P:early endosome to late endosome transport"/>
    <property type="evidence" value="ECO:0007669"/>
    <property type="project" value="TreeGrafter"/>
</dbReference>
<feature type="repeat" description="ANK" evidence="1">
    <location>
        <begin position="861"/>
        <end position="893"/>
    </location>
</feature>
<dbReference type="PANTHER" id="PTHR24170:SF2">
    <property type="entry name" value="ANKYRIN REPEAT DOMAIN-CONTAINING PROTEIN 27"/>
    <property type="match status" value="1"/>
</dbReference>
<dbReference type="Gene3D" id="1.25.40.20">
    <property type="entry name" value="Ankyrin repeat-containing domain"/>
    <property type="match status" value="4"/>
</dbReference>
<dbReference type="GO" id="GO:0005886">
    <property type="term" value="C:plasma membrane"/>
    <property type="evidence" value="ECO:0007669"/>
    <property type="project" value="TreeGrafter"/>
</dbReference>
<dbReference type="GO" id="GO:0030133">
    <property type="term" value="C:transport vesicle"/>
    <property type="evidence" value="ECO:0007669"/>
    <property type="project" value="TreeGrafter"/>
</dbReference>
<dbReference type="InterPro" id="IPR037191">
    <property type="entry name" value="VPS9_dom_sf"/>
</dbReference>
<evidence type="ECO:0000313" key="3">
    <source>
        <dbReference type="Proteomes" id="UP000079169"/>
    </source>
</evidence>
<dbReference type="GO" id="GO:0005085">
    <property type="term" value="F:guanyl-nucleotide exchange factor activity"/>
    <property type="evidence" value="ECO:0007669"/>
    <property type="project" value="TreeGrafter"/>
</dbReference>
<name>A0A1S3D0V2_DIACI</name>
<dbReference type="CDD" id="cd22885">
    <property type="entry name" value="ANKRD27_zf1"/>
    <property type="match status" value="1"/>
</dbReference>
<dbReference type="GO" id="GO:0097422">
    <property type="term" value="C:tubular endosome"/>
    <property type="evidence" value="ECO:0007669"/>
    <property type="project" value="TreeGrafter"/>
</dbReference>
<dbReference type="Gene3D" id="1.20.1050.80">
    <property type="entry name" value="VPS9 domain"/>
    <property type="match status" value="1"/>
</dbReference>
<dbReference type="PaxDb" id="121845-A0A1S3D0V2"/>
<reference evidence="4" key="1">
    <citation type="submission" date="2025-08" db="UniProtKB">
        <authorList>
            <consortium name="RefSeq"/>
        </authorList>
    </citation>
    <scope>IDENTIFICATION</scope>
</reference>
<dbReference type="SUPFAM" id="SSF48403">
    <property type="entry name" value="Ankyrin repeat"/>
    <property type="match status" value="2"/>
</dbReference>
<feature type="repeat" description="ANK" evidence="1">
    <location>
        <begin position="508"/>
        <end position="540"/>
    </location>
</feature>
<dbReference type="GeneID" id="103509127"/>
<evidence type="ECO:0000259" key="2">
    <source>
        <dbReference type="PROSITE" id="PS51205"/>
    </source>
</evidence>
<gene>
    <name evidence="4" type="primary">LOC103509127</name>
</gene>
<dbReference type="PROSITE" id="PS50297">
    <property type="entry name" value="ANK_REP_REGION"/>
    <property type="match status" value="7"/>
</dbReference>
<dbReference type="CDD" id="cd22886">
    <property type="entry name" value="ANKRD27_zf2"/>
    <property type="match status" value="1"/>
</dbReference>